<dbReference type="PANTHER" id="PTHR48083:SF18">
    <property type="entry name" value="ACYL-COENZYME A DEHYDROGENASE"/>
    <property type="match status" value="1"/>
</dbReference>
<dbReference type="Gene3D" id="1.10.540.10">
    <property type="entry name" value="Acyl-CoA dehydrogenase/oxidase, N-terminal domain"/>
    <property type="match status" value="1"/>
</dbReference>
<evidence type="ECO:0000256" key="2">
    <source>
        <dbReference type="ARBA" id="ARBA00005005"/>
    </source>
</evidence>
<evidence type="ECO:0000259" key="12">
    <source>
        <dbReference type="Pfam" id="PF00441"/>
    </source>
</evidence>
<comment type="catalytic activity">
    <reaction evidence="10">
        <text>a medium-chain 2,3-saturated fatty acyl-CoA + oxidized [electron-transfer flavoprotein] + H(+) = a medium-chain (2E)-enoyl-CoA + reduced [electron-transfer flavoprotein]</text>
        <dbReference type="Rhea" id="RHEA:14477"/>
        <dbReference type="Rhea" id="RHEA-COMP:10685"/>
        <dbReference type="Rhea" id="RHEA-COMP:10686"/>
        <dbReference type="ChEBI" id="CHEBI:15378"/>
        <dbReference type="ChEBI" id="CHEBI:57692"/>
        <dbReference type="ChEBI" id="CHEBI:58307"/>
        <dbReference type="ChEBI" id="CHEBI:83723"/>
        <dbReference type="ChEBI" id="CHEBI:83726"/>
        <dbReference type="EC" id="1.3.8.7"/>
    </reaction>
</comment>
<dbReference type="InterPro" id="IPR009100">
    <property type="entry name" value="AcylCoA_DH/oxidase_NM_dom_sf"/>
</dbReference>
<keyword evidence="9" id="KW-0560">Oxidoreductase</keyword>
<accession>A0A3B1ARP3</accession>
<dbReference type="InterPro" id="IPR036250">
    <property type="entry name" value="AcylCo_DH-like_C"/>
</dbReference>
<dbReference type="GO" id="GO:0033539">
    <property type="term" value="P:fatty acid beta-oxidation using acyl-CoA dehydrogenase"/>
    <property type="evidence" value="ECO:0007669"/>
    <property type="project" value="InterPro"/>
</dbReference>
<dbReference type="AlphaFoldDB" id="A0A3B1ARP3"/>
<dbReference type="Pfam" id="PF00441">
    <property type="entry name" value="Acyl-CoA_dh_1"/>
    <property type="match status" value="1"/>
</dbReference>
<evidence type="ECO:0000259" key="14">
    <source>
        <dbReference type="Pfam" id="PF09317"/>
    </source>
</evidence>
<comment type="cofactor">
    <cofactor evidence="1">
        <name>FAD</name>
        <dbReference type="ChEBI" id="CHEBI:57692"/>
    </cofactor>
</comment>
<dbReference type="EC" id="1.3.8.8" evidence="5"/>
<dbReference type="Pfam" id="PF02771">
    <property type="entry name" value="Acyl-CoA_dh_N"/>
    <property type="match status" value="1"/>
</dbReference>
<dbReference type="InterPro" id="IPR046373">
    <property type="entry name" value="Acyl-CoA_Oxase/DH_mid-dom_sf"/>
</dbReference>
<feature type="domain" description="Acyl-CoA dehydrogenase/oxidase N-terminal" evidence="13">
    <location>
        <begin position="88"/>
        <end position="181"/>
    </location>
</feature>
<dbReference type="GO" id="GO:0070991">
    <property type="term" value="F:medium-chain fatty acyl-CoA dehydrogenase activity"/>
    <property type="evidence" value="ECO:0007669"/>
    <property type="project" value="UniProtKB-EC"/>
</dbReference>
<dbReference type="InterPro" id="IPR050741">
    <property type="entry name" value="Acyl-CoA_dehydrogenase"/>
</dbReference>
<evidence type="ECO:0000256" key="3">
    <source>
        <dbReference type="ARBA" id="ARBA00009347"/>
    </source>
</evidence>
<dbReference type="NCBIfam" id="NF007000">
    <property type="entry name" value="PRK09463.1"/>
    <property type="match status" value="1"/>
</dbReference>
<keyword evidence="8" id="KW-0274">FAD</keyword>
<comment type="pathway">
    <text evidence="2">Lipid metabolism; fatty acid beta-oxidation.</text>
</comment>
<dbReference type="PANTHER" id="PTHR48083">
    <property type="entry name" value="MEDIUM-CHAIN SPECIFIC ACYL-COA DEHYDROGENASE, MITOCHONDRIAL-RELATED"/>
    <property type="match status" value="1"/>
</dbReference>
<dbReference type="FunFam" id="1.10.540.10:FF:000004">
    <property type="entry name" value="Acyl-CoA dehydrogenase"/>
    <property type="match status" value="1"/>
</dbReference>
<evidence type="ECO:0000256" key="10">
    <source>
        <dbReference type="ARBA" id="ARBA00047882"/>
    </source>
</evidence>
<dbReference type="Pfam" id="PF09317">
    <property type="entry name" value="ACDH_C"/>
    <property type="match status" value="1"/>
</dbReference>
<dbReference type="InterPro" id="IPR037069">
    <property type="entry name" value="AcylCoA_DH/ox_N_sf"/>
</dbReference>
<dbReference type="InterPro" id="IPR009075">
    <property type="entry name" value="AcylCo_DH/oxidase_C"/>
</dbReference>
<dbReference type="GO" id="GO:0050660">
    <property type="term" value="F:flavin adenine dinucleotide binding"/>
    <property type="evidence" value="ECO:0007669"/>
    <property type="project" value="InterPro"/>
</dbReference>
<dbReference type="Gene3D" id="1.20.140.10">
    <property type="entry name" value="Butyryl-CoA Dehydrogenase, subunit A, domain 3"/>
    <property type="match status" value="1"/>
</dbReference>
<evidence type="ECO:0000256" key="7">
    <source>
        <dbReference type="ARBA" id="ARBA00022630"/>
    </source>
</evidence>
<dbReference type="SUPFAM" id="SSF56645">
    <property type="entry name" value="Acyl-CoA dehydrogenase NM domain-like"/>
    <property type="match status" value="1"/>
</dbReference>
<dbReference type="EC" id="1.3.8.7" evidence="4"/>
<dbReference type="GO" id="GO:0004466">
    <property type="term" value="F:long-chain fatty acyl-CoA dehydrogenase activity"/>
    <property type="evidence" value="ECO:0007669"/>
    <property type="project" value="UniProtKB-EC"/>
</dbReference>
<feature type="domain" description="Acyl-CoA dehydrogenase C-terminal bacterial-type" evidence="14">
    <location>
        <begin position="463"/>
        <end position="746"/>
    </location>
</feature>
<organism evidence="15">
    <name type="scientific">hydrothermal vent metagenome</name>
    <dbReference type="NCBI Taxonomy" id="652676"/>
    <lineage>
        <taxon>unclassified sequences</taxon>
        <taxon>metagenomes</taxon>
        <taxon>ecological metagenomes</taxon>
    </lineage>
</organism>
<comment type="catalytic activity">
    <reaction evidence="11">
        <text>a long-chain 2,3-saturated fatty acyl-CoA + oxidized [electron-transfer flavoprotein] + H(+) = a long-chain (2E)-enoyl-CoA + reduced [electron-transfer flavoprotein]</text>
        <dbReference type="Rhea" id="RHEA:17721"/>
        <dbReference type="Rhea" id="RHEA-COMP:10685"/>
        <dbReference type="Rhea" id="RHEA-COMP:10686"/>
        <dbReference type="ChEBI" id="CHEBI:15378"/>
        <dbReference type="ChEBI" id="CHEBI:57692"/>
        <dbReference type="ChEBI" id="CHEBI:58307"/>
        <dbReference type="ChEBI" id="CHEBI:83721"/>
        <dbReference type="ChEBI" id="CHEBI:83727"/>
        <dbReference type="EC" id="1.3.8.8"/>
    </reaction>
</comment>
<evidence type="ECO:0000256" key="9">
    <source>
        <dbReference type="ARBA" id="ARBA00023002"/>
    </source>
</evidence>
<evidence type="ECO:0000256" key="11">
    <source>
        <dbReference type="ARBA" id="ARBA00049247"/>
    </source>
</evidence>
<protein>
    <recommendedName>
        <fullName evidence="6">Acyl-coenzyme A dehydrogenase</fullName>
        <ecNumber evidence="4">1.3.8.7</ecNumber>
        <ecNumber evidence="5">1.3.8.8</ecNumber>
    </recommendedName>
</protein>
<keyword evidence="7" id="KW-0285">Flavoprotein</keyword>
<reference evidence="15" key="1">
    <citation type="submission" date="2018-06" db="EMBL/GenBank/DDBJ databases">
        <authorList>
            <person name="Zhirakovskaya E."/>
        </authorList>
    </citation>
    <scope>NUCLEOTIDE SEQUENCE</scope>
</reference>
<evidence type="ECO:0000256" key="5">
    <source>
        <dbReference type="ARBA" id="ARBA00012040"/>
    </source>
</evidence>
<evidence type="ECO:0000256" key="6">
    <source>
        <dbReference type="ARBA" id="ARBA00020144"/>
    </source>
</evidence>
<dbReference type="InterPro" id="IPR013786">
    <property type="entry name" value="AcylCoA_DH/ox_N"/>
</dbReference>
<comment type="similarity">
    <text evidence="3">Belongs to the acyl-CoA dehydrogenase family.</text>
</comment>
<evidence type="ECO:0000256" key="8">
    <source>
        <dbReference type="ARBA" id="ARBA00022827"/>
    </source>
</evidence>
<dbReference type="UniPathway" id="UPA00659"/>
<proteinExistence type="inferred from homology"/>
<dbReference type="EMBL" id="UOFY01000008">
    <property type="protein sequence ID" value="VAX06402.1"/>
    <property type="molecule type" value="Genomic_DNA"/>
</dbReference>
<sequence>MSEEVKQPRNWRLRWISEPLLTIFRRITPRMSQTEREALDAGSVWWDGELFSGRPKWKKLRQLPAPQLSAEEQAFLDGPVDKLCDMLNDWEITEEREDLPPEVWAFLKSNGFFSLIIPKSYGGLDYSALAHSATVMKIATRSITAAVSVMVPNSLGPAKLLLEYGTEEQKNHYLPRLATGEEVPCFALTSPHAGSDAGAIPDYGIVCRQDFQGEKDVLGMRLTWEKRYITLGPVASLLGLAFKLYDPEQLLSDEKDRGITLALIPTDTKGVNIGRRHNPLNIPFMTGPNSGKDVFVPLDWIIGGEERIGQGWRMLMECLADGRGISLPALSTGAGKLAARGIGAYARIRTQFKLPIGRFEGVEEALARIGGYTYMMDAARTLTAIALDRGEKPSVISAIVKYHLTERMRKVVNDAMDILGGAGICLGPRNIIGRAYQGIPISITVEGANILTRSMIIFGQGAIRSHPYVFKEMEALGEEDPELSLEKFDRALFGHIRFVMMNSLRTLFHALSSSFFIFAPGRNPTRRYYQHLTRMSAAFALLTDASLMTLGGSLKRRESLSGRLGDILSNLYLASAVLKRFEDQSSPKSDRPLLHWSCQHSLSEIQLAIDGLLQNFPNRPVAFLLRWMIFPLGRHFSPPSDKLGHQIAEQLLIPSNSRDRLTDGIYIPSDENEAIARLEDALEKVIRADHAERKLRQGLHDYKIDHRGLAGMLKVALEKGIINEQDAELIRVADAARTEVIRVDDFPPNPDN</sequence>
<evidence type="ECO:0000256" key="4">
    <source>
        <dbReference type="ARBA" id="ARBA00012033"/>
    </source>
</evidence>
<dbReference type="FunFam" id="1.20.140.10:FF:000009">
    <property type="entry name" value="Acyl-CoA dehydrogenase"/>
    <property type="match status" value="1"/>
</dbReference>
<name>A0A3B1ARP3_9ZZZZ</name>
<dbReference type="GO" id="GO:0005737">
    <property type="term" value="C:cytoplasm"/>
    <property type="evidence" value="ECO:0007669"/>
    <property type="project" value="TreeGrafter"/>
</dbReference>
<dbReference type="InterPro" id="IPR015396">
    <property type="entry name" value="FadE_C"/>
</dbReference>
<evidence type="ECO:0000313" key="15">
    <source>
        <dbReference type="EMBL" id="VAX06402.1"/>
    </source>
</evidence>
<evidence type="ECO:0000256" key="1">
    <source>
        <dbReference type="ARBA" id="ARBA00001974"/>
    </source>
</evidence>
<evidence type="ECO:0000259" key="13">
    <source>
        <dbReference type="Pfam" id="PF02771"/>
    </source>
</evidence>
<dbReference type="SUPFAM" id="SSF47203">
    <property type="entry name" value="Acyl-CoA dehydrogenase C-terminal domain-like"/>
    <property type="match status" value="1"/>
</dbReference>
<feature type="domain" description="Acyl-CoA dehydrogenase/oxidase C-terminal" evidence="12">
    <location>
        <begin position="309"/>
        <end position="456"/>
    </location>
</feature>
<gene>
    <name evidence="15" type="ORF">MNBD_GAMMA25-1858</name>
</gene>
<dbReference type="Gene3D" id="2.40.110.10">
    <property type="entry name" value="Butyryl-CoA Dehydrogenase, subunit A, domain 2"/>
    <property type="match status" value="1"/>
</dbReference>
<dbReference type="NCBIfam" id="NF009586">
    <property type="entry name" value="PRK13026.1"/>
    <property type="match status" value="1"/>
</dbReference>